<evidence type="ECO:0000256" key="2">
    <source>
        <dbReference type="ARBA" id="ARBA00022898"/>
    </source>
</evidence>
<reference evidence="5" key="1">
    <citation type="journal article" date="2015" name="Genome Announc.">
        <title>Genome sequence of the AIDS-associated pathogen Penicillium marneffei (ATCC18224) and its near taxonomic relative Talaromyces stipitatus (ATCC10500).</title>
        <authorList>
            <person name="Nierman W.C."/>
            <person name="Fedorova-Abrams N.D."/>
            <person name="Andrianopoulos A."/>
        </authorList>
    </citation>
    <scope>NUCLEOTIDE SEQUENCE [LARGE SCALE GENOMIC DNA]</scope>
    <source>
        <strain evidence="5">ATCC 18224 / CBS 334.59 / QM 7333</strain>
    </source>
</reference>
<dbReference type="HOGENOM" id="CLU_011302_1_0_1"/>
<dbReference type="Pfam" id="PF01053">
    <property type="entry name" value="Cys_Met_Meta_PP"/>
    <property type="match status" value="1"/>
</dbReference>
<keyword evidence="5" id="KW-1185">Reference proteome</keyword>
<dbReference type="AlphaFoldDB" id="B6QG17"/>
<evidence type="ECO:0000256" key="1">
    <source>
        <dbReference type="ARBA" id="ARBA00001933"/>
    </source>
</evidence>
<proteinExistence type="inferred from homology"/>
<dbReference type="GO" id="GO:0003962">
    <property type="term" value="F:cystathionine gamma-synthase activity"/>
    <property type="evidence" value="ECO:0007669"/>
    <property type="project" value="TreeGrafter"/>
</dbReference>
<dbReference type="InterPro" id="IPR000277">
    <property type="entry name" value="Cys/Met-Metab_PyrdxlP-dep_enz"/>
</dbReference>
<comment type="similarity">
    <text evidence="3">Belongs to the trans-sulfuration enzymes family.</text>
</comment>
<organism evidence="4 5">
    <name type="scientific">Talaromyces marneffei (strain ATCC 18224 / CBS 334.59 / QM 7333)</name>
    <name type="common">Penicillium marneffei</name>
    <dbReference type="NCBI Taxonomy" id="441960"/>
    <lineage>
        <taxon>Eukaryota</taxon>
        <taxon>Fungi</taxon>
        <taxon>Dikarya</taxon>
        <taxon>Ascomycota</taxon>
        <taxon>Pezizomycotina</taxon>
        <taxon>Eurotiomycetes</taxon>
        <taxon>Eurotiomycetidae</taxon>
        <taxon>Eurotiales</taxon>
        <taxon>Trichocomaceae</taxon>
        <taxon>Talaromyces</taxon>
        <taxon>Talaromyces sect. Talaromyces</taxon>
    </lineage>
</organism>
<dbReference type="PANTHER" id="PTHR42699:SF1">
    <property type="entry name" value="CYSTATHIONINE GAMMA-SYNTHASE-RELATED"/>
    <property type="match status" value="1"/>
</dbReference>
<evidence type="ECO:0000256" key="3">
    <source>
        <dbReference type="RuleBase" id="RU362118"/>
    </source>
</evidence>
<dbReference type="STRING" id="441960.B6QG17"/>
<comment type="cofactor">
    <cofactor evidence="1 3">
        <name>pyridoxal 5'-phosphate</name>
        <dbReference type="ChEBI" id="CHEBI:597326"/>
    </cofactor>
</comment>
<gene>
    <name evidence="4" type="ORF">PMAA_084080</name>
</gene>
<protein>
    <submittedName>
        <fullName evidence="4">Cystathionine gamma-synthase, putative</fullName>
    </submittedName>
</protein>
<accession>B6QG17</accession>
<keyword evidence="2 3" id="KW-0663">Pyridoxal phosphate</keyword>
<evidence type="ECO:0000313" key="4">
    <source>
        <dbReference type="EMBL" id="EEA24402.1"/>
    </source>
</evidence>
<dbReference type="GO" id="GO:0030170">
    <property type="term" value="F:pyridoxal phosphate binding"/>
    <property type="evidence" value="ECO:0007669"/>
    <property type="project" value="InterPro"/>
</dbReference>
<dbReference type="InterPro" id="IPR015424">
    <property type="entry name" value="PyrdxlP-dep_Trfase"/>
</dbReference>
<dbReference type="PANTHER" id="PTHR42699">
    <property type="match status" value="1"/>
</dbReference>
<dbReference type="Proteomes" id="UP000001294">
    <property type="component" value="Unassembled WGS sequence"/>
</dbReference>
<dbReference type="SUPFAM" id="SSF53383">
    <property type="entry name" value="PLP-dependent transferases"/>
    <property type="match status" value="1"/>
</dbReference>
<sequence length="578" mass="64130">MNDTVSVSAPKGLAEVIPAKRLRGQPFGTAYVYPSDSKHGVSISLPTWESTIAYFEKTEAWKNKHIEWCYPRFFVNRPIRELADLALQRLNIAKDTDISCLLFPTVAAAQSCVRHIAKDHGSLTVDIAHFRKPDDIFTTETGRVLDLASFAMAIFPKEAKGSAMMFWVNVGGGLTTRHAMFSKGYIYYLEAEHSNKKSNPQPPKSIDLPLSTVSWMNSTASTSMCVKSRIAKLSTPENATLPQVTADDVTLYPTGMNAIYHASEALASVATTSTVVAFGWIYDETIYNLKNGSWGKFIGYKQGTEQNLEDLTNRLKAGERIGALFCELPSNVFLSSPPLQRLRDLAGEYGFYIACDDTVAGFVNLDPMPYVDVMMTSLTKIFSGASDVTGGNLIVNPASRAHDLITAAIQARYEHACVFPLDIETLEHNSRHLVWRAKRCNKNTLPVVQMLKSHPLIKRVNHPSIDESLPIYKSLMRKDGGYGNVLSIIFHDERIAHHFYDNLDLPKGSSFGTNFTIAVPFALLVHYYNRDKVAAHGLPEHIIRISIGLENVEEIKEAIWSALAKCTGQTSSFIASRL</sequence>
<name>B6QG17_TALMQ</name>
<dbReference type="OrthoDB" id="10047078at2759"/>
<evidence type="ECO:0000313" key="5">
    <source>
        <dbReference type="Proteomes" id="UP000001294"/>
    </source>
</evidence>
<dbReference type="VEuPathDB" id="FungiDB:PMAA_084080"/>
<dbReference type="EMBL" id="DS995901">
    <property type="protein sequence ID" value="EEA24402.1"/>
    <property type="molecule type" value="Genomic_DNA"/>
</dbReference>
<dbReference type="GO" id="GO:0019346">
    <property type="term" value="P:transsulfuration"/>
    <property type="evidence" value="ECO:0007669"/>
    <property type="project" value="InterPro"/>
</dbReference>
<dbReference type="InterPro" id="IPR051750">
    <property type="entry name" value="Trans-sulfuration_enzymes"/>
</dbReference>
<dbReference type="Gene3D" id="3.90.1150.10">
    <property type="entry name" value="Aspartate Aminotransferase, domain 1"/>
    <property type="match status" value="1"/>
</dbReference>
<dbReference type="InterPro" id="IPR015421">
    <property type="entry name" value="PyrdxlP-dep_Trfase_major"/>
</dbReference>
<dbReference type="PhylomeDB" id="B6QG17"/>
<dbReference type="InterPro" id="IPR015422">
    <property type="entry name" value="PyrdxlP-dep_Trfase_small"/>
</dbReference>
<dbReference type="Gene3D" id="3.40.640.10">
    <property type="entry name" value="Type I PLP-dependent aspartate aminotransferase-like (Major domain)"/>
    <property type="match status" value="1"/>
</dbReference>